<name>A0A0A6PDJ8_9GAMM</name>
<evidence type="ECO:0000313" key="2">
    <source>
        <dbReference type="EMBL" id="KHD10301.1"/>
    </source>
</evidence>
<keyword evidence="3" id="KW-1185">Reference proteome</keyword>
<dbReference type="InterPro" id="IPR029063">
    <property type="entry name" value="SAM-dependent_MTases_sf"/>
</dbReference>
<dbReference type="CDD" id="cd02440">
    <property type="entry name" value="AdoMet_MTases"/>
    <property type="match status" value="1"/>
</dbReference>
<proteinExistence type="predicted"/>
<gene>
    <name evidence="2" type="ORF">PN36_19040</name>
</gene>
<protein>
    <recommendedName>
        <fullName evidence="1">Methyltransferase domain-containing protein</fullName>
    </recommendedName>
</protein>
<dbReference type="Gene3D" id="3.40.50.150">
    <property type="entry name" value="Vaccinia Virus protein VP39"/>
    <property type="match status" value="1"/>
</dbReference>
<evidence type="ECO:0000259" key="1">
    <source>
        <dbReference type="Pfam" id="PF13847"/>
    </source>
</evidence>
<organism evidence="2 3">
    <name type="scientific">Candidatus Thiomargarita nelsonii</name>
    <dbReference type="NCBI Taxonomy" id="1003181"/>
    <lineage>
        <taxon>Bacteria</taxon>
        <taxon>Pseudomonadati</taxon>
        <taxon>Pseudomonadota</taxon>
        <taxon>Gammaproteobacteria</taxon>
        <taxon>Thiotrichales</taxon>
        <taxon>Thiotrichaceae</taxon>
        <taxon>Thiomargarita</taxon>
    </lineage>
</organism>
<dbReference type="EMBL" id="JSZA02000077">
    <property type="protein sequence ID" value="KHD10301.1"/>
    <property type="molecule type" value="Genomic_DNA"/>
</dbReference>
<reference evidence="2 3" key="1">
    <citation type="journal article" date="2016" name="Front. Microbiol.">
        <title>Single-Cell (Meta-)Genomics of a Dimorphic Candidatus Thiomargarita nelsonii Reveals Genomic Plasticity.</title>
        <authorList>
            <person name="Flood B.E."/>
            <person name="Fliss P."/>
            <person name="Jones D.S."/>
            <person name="Dick G.J."/>
            <person name="Jain S."/>
            <person name="Kaster A.K."/>
            <person name="Winkel M."/>
            <person name="Mussmann M."/>
            <person name="Bailey J."/>
        </authorList>
    </citation>
    <scope>NUCLEOTIDE SEQUENCE [LARGE SCALE GENOMIC DNA]</scope>
    <source>
        <strain evidence="2">Hydrate Ridge</strain>
    </source>
</reference>
<dbReference type="InterPro" id="IPR025714">
    <property type="entry name" value="Methyltranfer_dom"/>
</dbReference>
<feature type="domain" description="Methyltransferase" evidence="1">
    <location>
        <begin position="63"/>
        <end position="153"/>
    </location>
</feature>
<evidence type="ECO:0000313" key="3">
    <source>
        <dbReference type="Proteomes" id="UP000030428"/>
    </source>
</evidence>
<dbReference type="Proteomes" id="UP000030428">
    <property type="component" value="Unassembled WGS sequence"/>
</dbReference>
<sequence length="449" mass="51236">MKNVKETSVITAVKEQYEKFPFPHVSRLEIEDSEHDLRASFNHEFNLQGSRRLEPGCILWVPGCGTRWAVMLALQFKDAKIIASDLSKASLSAQAALAENLGISNIEFRNEDILTVPYEEKFYFISCVGVLHHLPSPQQGFDVICRALKPTGLAEIMVYDHINRHYSIRMQNILNIFDPDRELDAQPRFELAAQVLRALNQHARTPPELKRVLDYLDSVSGFSQELADFISHPQEHYFDVPSLLSTLDKSDLRVHSWKMPHFFDPTVMLDDISLKARVNDMAEAEKAHLGHLLSSGFLELYIERKCHHEAISTPDIRKYRVRSIHNNKIIQLDDNGKVSRVEEKSKTTIKGGLLLFDGGERRPAVSSYGYAPDCITMRPRRLLGFSDLDLDTELSHVDDILDLAKTSITIDEIVTTLVKRYDESVSEEQLVKLCSYLCRTPYRLLAIVE</sequence>
<dbReference type="AlphaFoldDB" id="A0A0A6PDJ8"/>
<accession>A0A0A6PDJ8</accession>
<dbReference type="SUPFAM" id="SSF53335">
    <property type="entry name" value="S-adenosyl-L-methionine-dependent methyltransferases"/>
    <property type="match status" value="1"/>
</dbReference>
<comment type="caution">
    <text evidence="2">The sequence shown here is derived from an EMBL/GenBank/DDBJ whole genome shotgun (WGS) entry which is preliminary data.</text>
</comment>
<dbReference type="Pfam" id="PF13847">
    <property type="entry name" value="Methyltransf_31"/>
    <property type="match status" value="1"/>
</dbReference>